<dbReference type="GO" id="GO:0004519">
    <property type="term" value="F:endonuclease activity"/>
    <property type="evidence" value="ECO:0007669"/>
    <property type="project" value="UniProtKB-KW"/>
</dbReference>
<protein>
    <submittedName>
        <fullName evidence="1">Restriction endonuclease</fullName>
    </submittedName>
</protein>
<dbReference type="RefSeq" id="WP_120947881.1">
    <property type="nucleotide sequence ID" value="NZ_QXQP01000001.1"/>
</dbReference>
<keyword evidence="1" id="KW-0378">Hydrolase</keyword>
<comment type="caution">
    <text evidence="1">The sequence shown here is derived from an EMBL/GenBank/DDBJ whole genome shotgun (WGS) entry which is preliminary data.</text>
</comment>
<sequence length="215" mass="24797">MLTYLNNIIAYLKQKPVVLNASNRDGRINSISHEDQILAVLTDKFSEVQMSPPRCWYDFKIVKDSQGIFVNIKVSDLNNNSADNISAKLGMGYALTGVQNLPTPWEKFHAILAEQLKLGYDYYFLVVNKNDPKDCFWTSLKRIETLNSTGNNLPFQCKWNKNRGFSKRNEIEATRYILNVYWESWKKRVEGYPSHEISSSIDQKICNWSLNGANT</sequence>
<dbReference type="EMBL" id="VKGC01000004">
    <property type="protein sequence ID" value="TSA86020.1"/>
    <property type="molecule type" value="Genomic_DNA"/>
</dbReference>
<reference evidence="1" key="1">
    <citation type="submission" date="2019-07" db="EMBL/GenBank/DDBJ databases">
        <title>Helicobacter labacensis sp. nov., Helicobacter mehlei sp. nov. and Helicobacter vulpis sp. nov., isolated from gastric mucosa of red fox (Vulpis vulpis).</title>
        <authorList>
            <person name="Kusar D."/>
            <person name="Gruntar I."/>
            <person name="Pate M."/>
            <person name="Zajc U."/>
            <person name="Ocepek M."/>
        </authorList>
    </citation>
    <scope>NUCLEOTIDE SEQUENCE [LARGE SCALE GENOMIC DNA]</scope>
    <source>
        <strain evidence="1">L8b</strain>
    </source>
</reference>
<dbReference type="OrthoDB" id="9178990at2"/>
<keyword evidence="1" id="KW-0255">Endonuclease</keyword>
<name>A0A553V0N4_9HELI</name>
<accession>A0A553V0N4</accession>
<gene>
    <name evidence="1" type="ORF">FNE76_02750</name>
</gene>
<dbReference type="AlphaFoldDB" id="A0A553V0N4"/>
<dbReference type="Proteomes" id="UP000319322">
    <property type="component" value="Unassembled WGS sequence"/>
</dbReference>
<keyword evidence="1" id="KW-0540">Nuclease</keyword>
<evidence type="ECO:0000313" key="2">
    <source>
        <dbReference type="Proteomes" id="UP000319322"/>
    </source>
</evidence>
<keyword evidence="2" id="KW-1185">Reference proteome</keyword>
<organism evidence="1 2">
    <name type="scientific">Helicobacter mehlei</name>
    <dbReference type="NCBI Taxonomy" id="2316080"/>
    <lineage>
        <taxon>Bacteria</taxon>
        <taxon>Pseudomonadati</taxon>
        <taxon>Campylobacterota</taxon>
        <taxon>Epsilonproteobacteria</taxon>
        <taxon>Campylobacterales</taxon>
        <taxon>Helicobacteraceae</taxon>
        <taxon>Helicobacter</taxon>
    </lineage>
</organism>
<evidence type="ECO:0000313" key="1">
    <source>
        <dbReference type="EMBL" id="TSA86020.1"/>
    </source>
</evidence>
<proteinExistence type="predicted"/>
<reference evidence="1" key="2">
    <citation type="submission" date="2019-07" db="EMBL/GenBank/DDBJ databases">
        <authorList>
            <person name="Papic B."/>
        </authorList>
    </citation>
    <scope>NUCLEOTIDE SEQUENCE [LARGE SCALE GENOMIC DNA]</scope>
    <source>
        <strain evidence="1">L8b</strain>
    </source>
</reference>